<dbReference type="AlphaFoldDB" id="A0ABD3N896"/>
<name>A0ABD3N896_9STRA</name>
<evidence type="ECO:0000313" key="2">
    <source>
        <dbReference type="Proteomes" id="UP001530293"/>
    </source>
</evidence>
<comment type="caution">
    <text evidence="1">The sequence shown here is derived from an EMBL/GenBank/DDBJ whole genome shotgun (WGS) entry which is preliminary data.</text>
</comment>
<accession>A0ABD3N896</accession>
<gene>
    <name evidence="1" type="ORF">ACHAWU_009335</name>
</gene>
<sequence>MDAAHLARDIVDYTRLRDRPSPLVLVVFGEATDDDDDIEVEADDDNGGVLKITAPVDKGRQVVRFEYSYPDPDLTFSVDYTCDNLEGIASAIEGYMVLKGKYEVKLCRNEPEHDWKDMDCVGRWYLADQPIIHSDTRWVGISRILQAVILRCD</sequence>
<dbReference type="Proteomes" id="UP001530293">
    <property type="component" value="Unassembled WGS sequence"/>
</dbReference>
<reference evidence="1 2" key="1">
    <citation type="submission" date="2024-10" db="EMBL/GenBank/DDBJ databases">
        <title>Updated reference genomes for cyclostephanoid diatoms.</title>
        <authorList>
            <person name="Roberts W.R."/>
            <person name="Alverson A.J."/>
        </authorList>
    </citation>
    <scope>NUCLEOTIDE SEQUENCE [LARGE SCALE GENOMIC DNA]</scope>
    <source>
        <strain evidence="1 2">AJA232-27</strain>
    </source>
</reference>
<dbReference type="EMBL" id="JALLBG020000040">
    <property type="protein sequence ID" value="KAL3770496.1"/>
    <property type="molecule type" value="Genomic_DNA"/>
</dbReference>
<organism evidence="1 2">
    <name type="scientific">Discostella pseudostelligera</name>
    <dbReference type="NCBI Taxonomy" id="259834"/>
    <lineage>
        <taxon>Eukaryota</taxon>
        <taxon>Sar</taxon>
        <taxon>Stramenopiles</taxon>
        <taxon>Ochrophyta</taxon>
        <taxon>Bacillariophyta</taxon>
        <taxon>Coscinodiscophyceae</taxon>
        <taxon>Thalassiosirophycidae</taxon>
        <taxon>Stephanodiscales</taxon>
        <taxon>Stephanodiscaceae</taxon>
        <taxon>Discostella</taxon>
    </lineage>
</organism>
<proteinExistence type="predicted"/>
<keyword evidence="2" id="KW-1185">Reference proteome</keyword>
<evidence type="ECO:0000313" key="1">
    <source>
        <dbReference type="EMBL" id="KAL3770496.1"/>
    </source>
</evidence>
<protein>
    <submittedName>
        <fullName evidence="1">Uncharacterized protein</fullName>
    </submittedName>
</protein>